<keyword evidence="4" id="KW-1133">Transmembrane helix</keyword>
<dbReference type="GO" id="GO:0008270">
    <property type="term" value="F:zinc ion binding"/>
    <property type="evidence" value="ECO:0007669"/>
    <property type="project" value="UniProtKB-KW"/>
</dbReference>
<dbReference type="PANTHER" id="PTHR46214">
    <property type="entry name" value="ZINC FINGER, RING-CH-TYPE"/>
    <property type="match status" value="1"/>
</dbReference>
<dbReference type="EMBL" id="CP136893">
    <property type="protein sequence ID" value="WOL05753.1"/>
    <property type="molecule type" value="Genomic_DNA"/>
</dbReference>
<dbReference type="InterPro" id="IPR011016">
    <property type="entry name" value="Znf_RING-CH"/>
</dbReference>
<sequence length="269" mass="29469">MPYDEVNQMETKLPVSELEPNNNSGQTHIPMHDSSGLCGREKLEACETSQEMHLKGSISPTITIRVSQPADVQKPNMGNQMSGVSEADLELGESTSRKSFLPKSESYREQCRVCQQQAEEPLMDLGCKCKGELAKAHRSCIQLWFYTKGSNKCEICQQVATNVPFSESTATISNWVGRTNSAYGIGQGNERGFFSPLLVAFVILLGGLLLDVLISVSLGVTALPLNIIIGVLIVLGLGIGFRLAQECWQSWRNPEMADVNINPGYQNTV</sequence>
<evidence type="ECO:0000256" key="3">
    <source>
        <dbReference type="ARBA" id="ARBA00022833"/>
    </source>
</evidence>
<keyword evidence="3" id="KW-0862">Zinc</keyword>
<dbReference type="PROSITE" id="PS51292">
    <property type="entry name" value="ZF_RING_CH"/>
    <property type="match status" value="1"/>
</dbReference>
<evidence type="ECO:0000256" key="2">
    <source>
        <dbReference type="ARBA" id="ARBA00022771"/>
    </source>
</evidence>
<feature type="transmembrane region" description="Helical" evidence="4">
    <location>
        <begin position="225"/>
        <end position="244"/>
    </location>
</feature>
<keyword evidence="7" id="KW-1185">Reference proteome</keyword>
<evidence type="ECO:0000256" key="1">
    <source>
        <dbReference type="ARBA" id="ARBA00022723"/>
    </source>
</evidence>
<keyword evidence="2" id="KW-0863">Zinc-finger</keyword>
<dbReference type="Pfam" id="PF12906">
    <property type="entry name" value="RINGv"/>
    <property type="match status" value="1"/>
</dbReference>
<dbReference type="SMART" id="SM00744">
    <property type="entry name" value="RINGv"/>
    <property type="match status" value="1"/>
</dbReference>
<dbReference type="PANTHER" id="PTHR46214:SF16">
    <property type="entry name" value="OS10G0481450 PROTEIN"/>
    <property type="match status" value="1"/>
</dbReference>
<reference evidence="6 7" key="1">
    <citation type="submission" date="2023-10" db="EMBL/GenBank/DDBJ databases">
        <title>Chromosome-scale genome assembly provides insights into flower coloration mechanisms of Canna indica.</title>
        <authorList>
            <person name="Li C."/>
        </authorList>
    </citation>
    <scope>NUCLEOTIDE SEQUENCE [LARGE SCALE GENOMIC DNA]</scope>
    <source>
        <tissue evidence="6">Flower</tissue>
    </source>
</reference>
<keyword evidence="1" id="KW-0479">Metal-binding</keyword>
<protein>
    <recommendedName>
        <fullName evidence="5">RING-CH-type domain-containing protein</fullName>
    </recommendedName>
</protein>
<organism evidence="6 7">
    <name type="scientific">Canna indica</name>
    <name type="common">Indian-shot</name>
    <dbReference type="NCBI Taxonomy" id="4628"/>
    <lineage>
        <taxon>Eukaryota</taxon>
        <taxon>Viridiplantae</taxon>
        <taxon>Streptophyta</taxon>
        <taxon>Embryophyta</taxon>
        <taxon>Tracheophyta</taxon>
        <taxon>Spermatophyta</taxon>
        <taxon>Magnoliopsida</taxon>
        <taxon>Liliopsida</taxon>
        <taxon>Zingiberales</taxon>
        <taxon>Cannaceae</taxon>
        <taxon>Canna</taxon>
    </lineage>
</organism>
<proteinExistence type="predicted"/>
<dbReference type="SUPFAM" id="SSF57850">
    <property type="entry name" value="RING/U-box"/>
    <property type="match status" value="1"/>
</dbReference>
<evidence type="ECO:0000256" key="4">
    <source>
        <dbReference type="SAM" id="Phobius"/>
    </source>
</evidence>
<keyword evidence="4" id="KW-0812">Transmembrane</keyword>
<dbReference type="InterPro" id="IPR013083">
    <property type="entry name" value="Znf_RING/FYVE/PHD"/>
</dbReference>
<feature type="transmembrane region" description="Helical" evidence="4">
    <location>
        <begin position="197"/>
        <end position="219"/>
    </location>
</feature>
<dbReference type="Gene3D" id="3.30.40.10">
    <property type="entry name" value="Zinc/RING finger domain, C3HC4 (zinc finger)"/>
    <property type="match status" value="1"/>
</dbReference>
<evidence type="ECO:0000313" key="6">
    <source>
        <dbReference type="EMBL" id="WOL05753.1"/>
    </source>
</evidence>
<gene>
    <name evidence="6" type="ORF">Cni_G14484</name>
</gene>
<keyword evidence="4" id="KW-0472">Membrane</keyword>
<dbReference type="AlphaFoldDB" id="A0AAQ3KF33"/>
<feature type="domain" description="RING-CH-type" evidence="5">
    <location>
        <begin position="103"/>
        <end position="163"/>
    </location>
</feature>
<evidence type="ECO:0000259" key="5">
    <source>
        <dbReference type="PROSITE" id="PS51292"/>
    </source>
</evidence>
<accession>A0AAQ3KF33</accession>
<evidence type="ECO:0000313" key="7">
    <source>
        <dbReference type="Proteomes" id="UP001327560"/>
    </source>
</evidence>
<name>A0AAQ3KF33_9LILI</name>
<dbReference type="Proteomes" id="UP001327560">
    <property type="component" value="Chromosome 4"/>
</dbReference>